<feature type="region of interest" description="Disordered" evidence="2">
    <location>
        <begin position="18"/>
        <end position="37"/>
    </location>
</feature>
<gene>
    <name evidence="4" type="ORF">QN277_019206</name>
</gene>
<name>A0AAE1JS52_9FABA</name>
<keyword evidence="1" id="KW-0539">Nucleus</keyword>
<evidence type="ECO:0000256" key="1">
    <source>
        <dbReference type="RuleBase" id="RU365057"/>
    </source>
</evidence>
<feature type="compositionally biased region" description="Acidic residues" evidence="2">
    <location>
        <begin position="18"/>
        <end position="28"/>
    </location>
</feature>
<comment type="function">
    <text evidence="1">Required for 60S pre-ribosomal subunits export to the cytoplasm.</text>
</comment>
<reference evidence="4" key="1">
    <citation type="submission" date="2023-10" db="EMBL/GenBank/DDBJ databases">
        <title>Chromosome-level genome of the transformable northern wattle, Acacia crassicarpa.</title>
        <authorList>
            <person name="Massaro I."/>
            <person name="Sinha N.R."/>
            <person name="Poethig S."/>
            <person name="Leichty A.R."/>
        </authorList>
    </citation>
    <scope>NUCLEOTIDE SEQUENCE</scope>
    <source>
        <strain evidence="4">Acra3RX</strain>
        <tissue evidence="4">Leaf</tissue>
    </source>
</reference>
<dbReference type="InterPro" id="IPR012977">
    <property type="entry name" value="SDA1_N"/>
</dbReference>
<keyword evidence="5" id="KW-1185">Reference proteome</keyword>
<accession>A0AAE1JS52</accession>
<comment type="similarity">
    <text evidence="1">Belongs to the SDA1 family.</text>
</comment>
<dbReference type="EMBL" id="JAWXYG010000004">
    <property type="protein sequence ID" value="KAK4276237.1"/>
    <property type="molecule type" value="Genomic_DNA"/>
</dbReference>
<dbReference type="PANTHER" id="PTHR12730">
    <property type="entry name" value="HSDA/SDA1-RELATED"/>
    <property type="match status" value="1"/>
</dbReference>
<comment type="caution">
    <text evidence="4">The sequence shown here is derived from an EMBL/GenBank/DDBJ whole genome shotgun (WGS) entry which is preliminary data.</text>
</comment>
<keyword evidence="1" id="KW-0653">Protein transport</keyword>
<proteinExistence type="inferred from homology"/>
<protein>
    <recommendedName>
        <fullName evidence="1">Protein SDA1</fullName>
    </recommendedName>
</protein>
<dbReference type="PANTHER" id="PTHR12730:SF0">
    <property type="entry name" value="PROTEIN SDA1 HOMOLOG"/>
    <property type="match status" value="1"/>
</dbReference>
<dbReference type="AlphaFoldDB" id="A0AAE1JS52"/>
<dbReference type="Proteomes" id="UP001293593">
    <property type="component" value="Unassembled WGS sequence"/>
</dbReference>
<keyword evidence="1" id="KW-0690">Ribosome biogenesis</keyword>
<feature type="domain" description="SDA1 N-terminal" evidence="3">
    <location>
        <begin position="1"/>
        <end position="143"/>
    </location>
</feature>
<dbReference type="GO" id="GO:0042273">
    <property type="term" value="P:ribosomal large subunit biogenesis"/>
    <property type="evidence" value="ECO:0007669"/>
    <property type="project" value="UniProtKB-UniRule"/>
</dbReference>
<feature type="region of interest" description="Disordered" evidence="2">
    <location>
        <begin position="68"/>
        <end position="87"/>
    </location>
</feature>
<keyword evidence="1" id="KW-0813">Transport</keyword>
<dbReference type="GO" id="GO:0000055">
    <property type="term" value="P:ribosomal large subunit export from nucleus"/>
    <property type="evidence" value="ECO:0007669"/>
    <property type="project" value="UniProtKB-UniRule"/>
</dbReference>
<evidence type="ECO:0000256" key="2">
    <source>
        <dbReference type="SAM" id="MobiDB-lite"/>
    </source>
</evidence>
<sequence>MIAALSFLLDYEKIENDEDIDDSSSEDESSAKPQVLLNKESIYKAHHKGTVASKKKKKAKLQRVMRSLKRKQRMSFGDKNTTSSPLNHLKDAQGFAKKLFSRLQNCNKRFEVRMMMLKVITRTVGLHRLILLNLYPFLQKYVQV</sequence>
<evidence type="ECO:0000259" key="3">
    <source>
        <dbReference type="Pfam" id="PF08158"/>
    </source>
</evidence>
<dbReference type="InterPro" id="IPR027312">
    <property type="entry name" value="Sda1"/>
</dbReference>
<dbReference type="Pfam" id="PF08158">
    <property type="entry name" value="SDA1_HEAT"/>
    <property type="match status" value="1"/>
</dbReference>
<evidence type="ECO:0000313" key="4">
    <source>
        <dbReference type="EMBL" id="KAK4276237.1"/>
    </source>
</evidence>
<organism evidence="4 5">
    <name type="scientific">Acacia crassicarpa</name>
    <name type="common">northern wattle</name>
    <dbReference type="NCBI Taxonomy" id="499986"/>
    <lineage>
        <taxon>Eukaryota</taxon>
        <taxon>Viridiplantae</taxon>
        <taxon>Streptophyta</taxon>
        <taxon>Embryophyta</taxon>
        <taxon>Tracheophyta</taxon>
        <taxon>Spermatophyta</taxon>
        <taxon>Magnoliopsida</taxon>
        <taxon>eudicotyledons</taxon>
        <taxon>Gunneridae</taxon>
        <taxon>Pentapetalae</taxon>
        <taxon>rosids</taxon>
        <taxon>fabids</taxon>
        <taxon>Fabales</taxon>
        <taxon>Fabaceae</taxon>
        <taxon>Caesalpinioideae</taxon>
        <taxon>mimosoid clade</taxon>
        <taxon>Acacieae</taxon>
        <taxon>Acacia</taxon>
    </lineage>
</organism>
<evidence type="ECO:0000313" key="5">
    <source>
        <dbReference type="Proteomes" id="UP001293593"/>
    </source>
</evidence>
<dbReference type="GO" id="GO:0005730">
    <property type="term" value="C:nucleolus"/>
    <property type="evidence" value="ECO:0007669"/>
    <property type="project" value="UniProtKB-SubCell"/>
</dbReference>
<comment type="subcellular location">
    <subcellularLocation>
        <location evidence="1">Nucleus</location>
        <location evidence="1">Nucleolus</location>
    </subcellularLocation>
</comment>
<dbReference type="GO" id="GO:0015031">
    <property type="term" value="P:protein transport"/>
    <property type="evidence" value="ECO:0007669"/>
    <property type="project" value="UniProtKB-KW"/>
</dbReference>